<protein>
    <submittedName>
        <fullName evidence="2">Uncharacterized protein</fullName>
    </submittedName>
</protein>
<evidence type="ECO:0000256" key="1">
    <source>
        <dbReference type="SAM" id="MobiDB-lite"/>
    </source>
</evidence>
<proteinExistence type="predicted"/>
<name>A0A938BJ22_9BACT</name>
<feature type="compositionally biased region" description="Pro residues" evidence="1">
    <location>
        <begin position="25"/>
        <end position="36"/>
    </location>
</feature>
<evidence type="ECO:0000313" key="2">
    <source>
        <dbReference type="EMBL" id="MBM3274907.1"/>
    </source>
</evidence>
<gene>
    <name evidence="2" type="ORF">FJZ00_07125</name>
</gene>
<dbReference type="EMBL" id="VGJX01000371">
    <property type="protein sequence ID" value="MBM3274907.1"/>
    <property type="molecule type" value="Genomic_DNA"/>
</dbReference>
<dbReference type="Proteomes" id="UP000703893">
    <property type="component" value="Unassembled WGS sequence"/>
</dbReference>
<reference evidence="2 3" key="1">
    <citation type="submission" date="2019-03" db="EMBL/GenBank/DDBJ databases">
        <title>Lake Tanganyika Metagenome-Assembled Genomes (MAGs).</title>
        <authorList>
            <person name="Tran P."/>
        </authorList>
    </citation>
    <scope>NUCLEOTIDE SEQUENCE [LARGE SCALE GENOMIC DNA]</scope>
    <source>
        <strain evidence="2">K_DeepCast_65m_m2_236</strain>
    </source>
</reference>
<feature type="region of interest" description="Disordered" evidence="1">
    <location>
        <begin position="1"/>
        <end position="37"/>
    </location>
</feature>
<organism evidence="2 3">
    <name type="scientific">Candidatus Tanganyikabacteria bacterium</name>
    <dbReference type="NCBI Taxonomy" id="2961651"/>
    <lineage>
        <taxon>Bacteria</taxon>
        <taxon>Bacillati</taxon>
        <taxon>Candidatus Sericytochromatia</taxon>
        <taxon>Candidatus Tanganyikabacteria</taxon>
    </lineage>
</organism>
<evidence type="ECO:0000313" key="3">
    <source>
        <dbReference type="Proteomes" id="UP000703893"/>
    </source>
</evidence>
<sequence>MFSLILAADAPPAPPPPPIEEKKIPPPPAPKPPAPPDEWAFPRGLALVAGIGNPEWIHAGINYRYAHLGGTLTVGTLGQANNLGLGARWFFSPRPGGPYVELGATAVQLAKLSADTPTDDIFYQKYVGVGWQVQSGGFLANLGAGLHETPPRSAAAPASVVTSGAFPHFLLEAGYGF</sequence>
<accession>A0A938BJ22</accession>
<comment type="caution">
    <text evidence="2">The sequence shown here is derived from an EMBL/GenBank/DDBJ whole genome shotgun (WGS) entry which is preliminary data.</text>
</comment>
<dbReference type="AlphaFoldDB" id="A0A938BJ22"/>